<reference evidence="3 4" key="1">
    <citation type="submission" date="2015-01" db="EMBL/GenBank/DDBJ databases">
        <title>Lifestyle Evolution in Cyanobacterial Symbionts of Sponges.</title>
        <authorList>
            <person name="Burgsdorf I."/>
            <person name="Slaby B.M."/>
            <person name="Handley K.M."/>
            <person name="Haber M."/>
            <person name="Blom J."/>
            <person name="Marshall C.W."/>
            <person name="Gilbert J.A."/>
            <person name="Hentschel U."/>
            <person name="Steindler L."/>
        </authorList>
    </citation>
    <scope>NUCLEOTIDE SEQUENCE [LARGE SCALE GENOMIC DNA]</scope>
    <source>
        <strain evidence="3">142</strain>
    </source>
</reference>
<evidence type="ECO:0000313" key="4">
    <source>
        <dbReference type="Proteomes" id="UP000035054"/>
    </source>
</evidence>
<organism evidence="3 4">
    <name type="scientific">Candidatus Synechococcus spongiarum 142</name>
    <dbReference type="NCBI Taxonomy" id="1608213"/>
    <lineage>
        <taxon>Bacteria</taxon>
        <taxon>Bacillati</taxon>
        <taxon>Cyanobacteriota</taxon>
        <taxon>Cyanophyceae</taxon>
        <taxon>Synechococcales</taxon>
        <taxon>Synechococcaceae</taxon>
        <taxon>Synechococcus</taxon>
    </lineage>
</organism>
<dbReference type="EMBL" id="JXUO01000012">
    <property type="protein sequence ID" value="KKZ15424.1"/>
    <property type="molecule type" value="Genomic_DNA"/>
</dbReference>
<protein>
    <recommendedName>
        <fullName evidence="2">CYTH domain-containing protein</fullName>
    </recommendedName>
</protein>
<dbReference type="InterPro" id="IPR012042">
    <property type="entry name" value="NeuTTM/CthTTM-like"/>
</dbReference>
<dbReference type="SUPFAM" id="SSF55154">
    <property type="entry name" value="CYTH-like phosphatases"/>
    <property type="match status" value="1"/>
</dbReference>
<dbReference type="SMART" id="SM01118">
    <property type="entry name" value="CYTH"/>
    <property type="match status" value="1"/>
</dbReference>
<proteinExistence type="predicted"/>
<accession>A0A6N3X8H9</accession>
<dbReference type="AlphaFoldDB" id="A0A6N3X8H9"/>
<evidence type="ECO:0000256" key="1">
    <source>
        <dbReference type="PIRSR" id="PIRSR016487-1"/>
    </source>
</evidence>
<comment type="caution">
    <text evidence="3">The sequence shown here is derived from an EMBL/GenBank/DDBJ whole genome shotgun (WGS) entry which is preliminary data.</text>
</comment>
<dbReference type="CDD" id="cd07891">
    <property type="entry name" value="CYTH-like_CthTTM-like_1"/>
    <property type="match status" value="1"/>
</dbReference>
<dbReference type="PANTHER" id="PTHR40114:SF1">
    <property type="entry name" value="SLR0698 PROTEIN"/>
    <property type="match status" value="1"/>
</dbReference>
<sequence length="173" mass="19458">MGLEIERRFLVRTTAWQDLVRTSVHLSQGYISASFHGVTTRVRHDHNQGWLTLKAPIVTAGAQPATAPIQRWEFEYAIPLGDAQCLLEHCPHQLSKERYMLNLAGGDWLVDCFAGTNRGLVLAEVEMERSDASPGLPSWLGPEVSGDGRLSNAALARRPWNQWLEEEKQALWQ</sequence>
<dbReference type="PANTHER" id="PTHR40114">
    <property type="entry name" value="SLR0698 PROTEIN"/>
    <property type="match status" value="1"/>
</dbReference>
<dbReference type="PIRSF" id="PIRSF016487">
    <property type="entry name" value="CYTH_UCP016487"/>
    <property type="match status" value="1"/>
</dbReference>
<name>A0A6N3X8H9_9SYNE</name>
<gene>
    <name evidence="3" type="ORF">TH68_00420</name>
</gene>
<dbReference type="Gene3D" id="2.40.320.10">
    <property type="entry name" value="Hypothetical Protein Pfu-838710-001"/>
    <property type="match status" value="1"/>
</dbReference>
<dbReference type="InterPro" id="IPR023577">
    <property type="entry name" value="CYTH_domain"/>
</dbReference>
<dbReference type="Proteomes" id="UP000035054">
    <property type="component" value="Unassembled WGS sequence"/>
</dbReference>
<feature type="domain" description="CYTH" evidence="2">
    <location>
        <begin position="2"/>
        <end position="157"/>
    </location>
</feature>
<dbReference type="InterPro" id="IPR033469">
    <property type="entry name" value="CYTH-like_dom_sf"/>
</dbReference>
<dbReference type="Pfam" id="PF01928">
    <property type="entry name" value="CYTH"/>
    <property type="match status" value="1"/>
</dbReference>
<feature type="active site" description="Proton acceptor" evidence="1">
    <location>
        <position position="30"/>
    </location>
</feature>
<evidence type="ECO:0000259" key="2">
    <source>
        <dbReference type="SMART" id="SM01118"/>
    </source>
</evidence>
<evidence type="ECO:0000313" key="3">
    <source>
        <dbReference type="EMBL" id="KKZ15424.1"/>
    </source>
</evidence>